<sequence>MMDRNYPTSSFADALAAPAQTVASWAYDRSTASVKPSSSYGAAHLEAELLQRQSYTSTHQLPTYTTSHLPAAAGTLDSSSNTSETSIMSFLSAMESRSLQAGPVSASLLPPFRPPSWPAGTNSSTTELYLTGALPSTATFPSPAALSSYQHTGAYPPRSYATNPSLALPDPAFSQSTNGLFSHHDPLLHLKSSQTVLPTALAFNHLSASALGSTLPVQSSTYRSAQESAPHLLQPQFSLLPSGLPAPHGTSQPYGATVFSGSIERALQRECSVIKHHQRPSSSHAAPEQLSNSEHSLQGYFGSGNEADVSYEQDPSRQTQVSCSPSTGQDSSQGVSRAPQPKTDSVTQVYSSTSLPKAKDCSSKLAQHSAGAEESHRHSQNLSAGSPDNYSPGQKQNSVIANQQSVQLSSLMSSSLAQTYITPHTQSQNSNSTSGKLSPLYKTLPSLSSQSNNVASVSQALIYSSSPGLSQEQEIQYGAQVQGLCQGNLSESYPPANSQGAPSVTFTSHSQVQASVTQTQSYATGQSLNQSLNSPYQSTCVRSLPTPNSTQDYTLMQSSLGSKTHDTLSQQQTMSLPTYSSTAQALQINARSSIQDIKLTYSKQKLEELPIQDLDALQQASMEASAAASNMSAHHNVIYVVSKMDDHQKTQSVIRSNSRSDDQLMGLGHTNTAQLKDERLDSLSQQHVHLSSTNGHDTRNLKTTNSSIIASHVPLSSEQLKQHLLQLKSPEPHQPNHQNHSQSQTTAPHTQFITVPSTQVVLDHNQMILLQQSLVHHAQNTSKVVSVQGIPPGHDLGPVHVQYLQMDRELLGPSVTETQSQQGTVVSEQSSGCPETSKQHYSQSTNQQPSDAKNHFALNSICFPDSMLLGDDRNILSNVDDILAATVAACGVTPQDFVKATSSAEAEMAAMSSPVDSKGHFQTVDLRHMSPSFTHSHGMAMTLNGAQMATDCQGQSVHHNNSSDLDSNGDGGSSENDYHLAGQVYDPSGLQSRVKGNVKCIKTEDGLMDSQGVEDFPKKKARSKTLMKPGGPEEDNGQARASKRGGQAKRQNSRGSDVSSPSSLQNVYDGCLQQERIRQKIREVEEKQPEVKTGFIGSFLDFIKSGPKQQYSPSPTRTISRQKKPCTSSKPPPCALPSLPPKLQTLPSPLIPQESQGVSSQQKRLDDDLQKNLETLPSFSSDEEENTGKNQALRNSITSALSALDESTDRKTRTDNQIPGSVMKPQQVPTMPLLVPEARMSQVVTPTQTTIAVSRGTTFVANKESKETPPGQLAVRLTSVAIEGLTDEELSDSGGEGMYRERDEFVVRNEDIESLKVTMRAGSEPPAIWKVQKALLQKFVPELRDGKRVFSATNSYLGYFGDAKTMYQRVYVKFLDTVNKREYVRVCSRKPRCKPMNSLRGVQVKTLLGLTAAPSSVSSSQKPRPKQPKTRAEPPPKKRRKWKEEFSPTASGSSAEEGGEDDELNPPVPFASRLLNTRTTKETFKSFVEVLIGIALDEDVITALERANDELLLPHMKRVDGMITDNRKRLLHKLHIGQVLKTALDSFPEISVVTELKKDGETPAFKVRLSGKAYNKKTMKPYKMPNKVPQEYTVDQQKTQWFSLYHSLQHYKYHTYLMCKDEIASLRLQVGDLGQEETVQKCLQNGAWVEGLFDRFGELISQVQQACR</sequence>
<feature type="compositionally biased region" description="Polar residues" evidence="1">
    <location>
        <begin position="342"/>
        <end position="355"/>
    </location>
</feature>
<accession>A0A3Q3E9Y0</accession>
<feature type="compositionally biased region" description="Basic and acidic residues" evidence="1">
    <location>
        <begin position="1430"/>
        <end position="1446"/>
    </location>
</feature>
<feature type="region of interest" description="Disordered" evidence="1">
    <location>
        <begin position="1175"/>
        <end position="1194"/>
    </location>
</feature>
<feature type="region of interest" description="Disordered" evidence="1">
    <location>
        <begin position="952"/>
        <end position="989"/>
    </location>
</feature>
<dbReference type="Ensembl" id="ENSLBET00000002992.1">
    <property type="protein sequence ID" value="ENSLBEP00000002831.1"/>
    <property type="gene ID" value="ENSLBEG00000002233.1"/>
</dbReference>
<organism evidence="3 4">
    <name type="scientific">Labrus bergylta</name>
    <name type="common">ballan wrasse</name>
    <dbReference type="NCBI Taxonomy" id="56723"/>
    <lineage>
        <taxon>Eukaryota</taxon>
        <taxon>Metazoa</taxon>
        <taxon>Chordata</taxon>
        <taxon>Craniata</taxon>
        <taxon>Vertebrata</taxon>
        <taxon>Euteleostomi</taxon>
        <taxon>Actinopterygii</taxon>
        <taxon>Neopterygii</taxon>
        <taxon>Teleostei</taxon>
        <taxon>Neoteleostei</taxon>
        <taxon>Acanthomorphata</taxon>
        <taxon>Eupercaria</taxon>
        <taxon>Labriformes</taxon>
        <taxon>Labridae</taxon>
        <taxon>Labrus</taxon>
    </lineage>
</organism>
<feature type="compositionally biased region" description="Polar residues" evidence="1">
    <location>
        <begin position="1413"/>
        <end position="1422"/>
    </location>
</feature>
<keyword evidence="4" id="KW-1185">Reference proteome</keyword>
<dbReference type="OrthoDB" id="8447576at2759"/>
<dbReference type="STRING" id="56723.ENSLBEP00000002831"/>
<feature type="compositionally biased region" description="Polar residues" evidence="1">
    <location>
        <begin position="316"/>
        <end position="335"/>
    </location>
</feature>
<feature type="region of interest" description="Disordered" evidence="1">
    <location>
        <begin position="1413"/>
        <end position="1468"/>
    </location>
</feature>
<feature type="compositionally biased region" description="Polar residues" evidence="1">
    <location>
        <begin position="280"/>
        <end position="296"/>
    </location>
</feature>
<feature type="compositionally biased region" description="Polar residues" evidence="1">
    <location>
        <begin position="1153"/>
        <end position="1162"/>
    </location>
</feature>
<feature type="region of interest" description="Disordered" evidence="1">
    <location>
        <begin position="1009"/>
        <end position="1067"/>
    </location>
</feature>
<dbReference type="PANTHER" id="PTHR14709:SF2">
    <property type="entry name" value="GLUTAMINE AND SERINE-RICH PROTEIN 1"/>
    <property type="match status" value="1"/>
</dbReference>
<feature type="region of interest" description="Disordered" evidence="1">
    <location>
        <begin position="1202"/>
        <end position="1225"/>
    </location>
</feature>
<dbReference type="GeneTree" id="ENSGT00440000037417"/>
<dbReference type="Pfam" id="PF13926">
    <property type="entry name" value="DUF4211"/>
    <property type="match status" value="1"/>
</dbReference>
<feature type="region of interest" description="Disordered" evidence="1">
    <location>
        <begin position="274"/>
        <end position="395"/>
    </location>
</feature>
<reference evidence="3" key="2">
    <citation type="submission" date="2025-09" db="UniProtKB">
        <authorList>
            <consortium name="Ensembl"/>
        </authorList>
    </citation>
    <scope>IDENTIFICATION</scope>
</reference>
<feature type="domain" description="DUF4211" evidence="2">
    <location>
        <begin position="1460"/>
        <end position="1579"/>
    </location>
</feature>
<evidence type="ECO:0000313" key="3">
    <source>
        <dbReference type="Ensembl" id="ENSLBEP00000002831.1"/>
    </source>
</evidence>
<feature type="compositionally biased region" description="Polar residues" evidence="1">
    <location>
        <begin position="1107"/>
        <end position="1119"/>
    </location>
</feature>
<evidence type="ECO:0000259" key="2">
    <source>
        <dbReference type="Pfam" id="PF13926"/>
    </source>
</evidence>
<reference evidence="3" key="1">
    <citation type="submission" date="2025-08" db="UniProtKB">
        <authorList>
            <consortium name="Ensembl"/>
        </authorList>
    </citation>
    <scope>IDENTIFICATION</scope>
</reference>
<evidence type="ECO:0000313" key="4">
    <source>
        <dbReference type="Proteomes" id="UP000261660"/>
    </source>
</evidence>
<protein>
    <submittedName>
        <fullName evidence="3">Glutamine and serine rich 1</fullName>
    </submittedName>
</protein>
<dbReference type="PANTHER" id="PTHR14709">
    <property type="entry name" value="GLUTAMINE AND SERINE-RICH PROTEIN 1-RELATED"/>
    <property type="match status" value="1"/>
</dbReference>
<feature type="region of interest" description="Disordered" evidence="1">
    <location>
        <begin position="1105"/>
        <end position="1165"/>
    </location>
</feature>
<dbReference type="InterPro" id="IPR025451">
    <property type="entry name" value="DUF4211"/>
</dbReference>
<dbReference type="Proteomes" id="UP000261660">
    <property type="component" value="Unplaced"/>
</dbReference>
<dbReference type="InParanoid" id="A0A3Q3E9Y0"/>
<feature type="compositionally biased region" description="Polar residues" evidence="1">
    <location>
        <begin position="380"/>
        <end position="395"/>
    </location>
</feature>
<proteinExistence type="predicted"/>
<name>A0A3Q3E9Y0_9LABR</name>
<evidence type="ECO:0000256" key="1">
    <source>
        <dbReference type="SAM" id="MobiDB-lite"/>
    </source>
</evidence>
<feature type="compositionally biased region" description="Pro residues" evidence="1">
    <location>
        <begin position="1130"/>
        <end position="1140"/>
    </location>
</feature>
<feature type="region of interest" description="Disordered" evidence="1">
    <location>
        <begin position="816"/>
        <end position="850"/>
    </location>
</feature>
<dbReference type="InterPro" id="IPR052466">
    <property type="entry name" value="DNA_MethProtect_Complex"/>
</dbReference>
<feature type="compositionally biased region" description="Polar residues" evidence="1">
    <location>
        <begin position="1049"/>
        <end position="1066"/>
    </location>
</feature>
<dbReference type="FunCoup" id="A0A3Q3E9Y0">
    <property type="interactions" value="1137"/>
</dbReference>